<keyword evidence="1" id="KW-0812">Transmembrane</keyword>
<dbReference type="Proteomes" id="UP000647980">
    <property type="component" value="Unassembled WGS sequence"/>
</dbReference>
<feature type="transmembrane region" description="Helical" evidence="1">
    <location>
        <begin position="30"/>
        <end position="48"/>
    </location>
</feature>
<dbReference type="EMBL" id="JADGLW010000002">
    <property type="protein sequence ID" value="MBF0753289.1"/>
    <property type="molecule type" value="Genomic_DNA"/>
</dbReference>
<evidence type="ECO:0000313" key="3">
    <source>
        <dbReference type="Proteomes" id="UP000647980"/>
    </source>
</evidence>
<evidence type="ECO:0000256" key="1">
    <source>
        <dbReference type="SAM" id="Phobius"/>
    </source>
</evidence>
<keyword evidence="1" id="KW-0472">Membrane</keyword>
<dbReference type="RefSeq" id="WP_167753351.1">
    <property type="nucleotide sequence ID" value="NZ_JADGLW010000002.1"/>
</dbReference>
<keyword evidence="1" id="KW-1133">Transmembrane helix</keyword>
<keyword evidence="3" id="KW-1185">Reference proteome</keyword>
<reference evidence="2 3" key="1">
    <citation type="submission" date="2020-10" db="EMBL/GenBank/DDBJ databases">
        <title>Mouse Oral microbiota.</title>
        <authorList>
            <person name="Joseph S."/>
            <person name="Aduse-Opoku J."/>
        </authorList>
    </citation>
    <scope>NUCLEOTIDE SEQUENCE [LARGE SCALE GENOMIC DNA]</scope>
    <source>
        <strain evidence="2 3">19428wE5_W307</strain>
    </source>
</reference>
<organism evidence="2 3">
    <name type="scientific">Jeotgalicoccus nanhaiensis</name>
    <dbReference type="NCBI Taxonomy" id="568603"/>
    <lineage>
        <taxon>Bacteria</taxon>
        <taxon>Bacillati</taxon>
        <taxon>Bacillota</taxon>
        <taxon>Bacilli</taxon>
        <taxon>Bacillales</taxon>
        <taxon>Staphylococcaceae</taxon>
        <taxon>Jeotgalicoccus</taxon>
    </lineage>
</organism>
<protein>
    <submittedName>
        <fullName evidence="2">Uncharacterized protein</fullName>
    </submittedName>
</protein>
<comment type="caution">
    <text evidence="2">The sequence shown here is derived from an EMBL/GenBank/DDBJ whole genome shotgun (WGS) entry which is preliminary data.</text>
</comment>
<gene>
    <name evidence="2" type="ORF">IR135_03315</name>
</gene>
<sequence length="58" mass="6583">MKKVLNIIFLTVIGLILMTVLGFWFTDTSIRPSIIVLLVVILAVSVLVKNRLNRETEK</sequence>
<proteinExistence type="predicted"/>
<feature type="transmembrane region" description="Helical" evidence="1">
    <location>
        <begin position="7"/>
        <end position="24"/>
    </location>
</feature>
<name>A0ABR9XWE8_9STAP</name>
<accession>A0ABR9XWE8</accession>
<evidence type="ECO:0000313" key="2">
    <source>
        <dbReference type="EMBL" id="MBF0753289.1"/>
    </source>
</evidence>